<evidence type="ECO:0000313" key="2">
    <source>
        <dbReference type="Proteomes" id="UP001500618"/>
    </source>
</evidence>
<sequence>MVTFRWKETDPEHPALDLLSDPRTGYQFCPVRDRPLRGSQLDDDRWAEVVATGVPDPGRSTMIATCPPGTWVVSGGGGSTGNGTPTDSYPDGRAWHIYGLSGGQDANPFWADVICGN</sequence>
<comment type="caution">
    <text evidence="1">The sequence shown here is derived from an EMBL/GenBank/DDBJ whole genome shotgun (WGS) entry which is preliminary data.</text>
</comment>
<gene>
    <name evidence="1" type="ORF">GCM10009765_44300</name>
</gene>
<proteinExistence type="predicted"/>
<dbReference type="RefSeq" id="WP_344312259.1">
    <property type="nucleotide sequence ID" value="NZ_BAAANY010000017.1"/>
</dbReference>
<keyword evidence="2" id="KW-1185">Reference proteome</keyword>
<dbReference type="EMBL" id="BAAANY010000017">
    <property type="protein sequence ID" value="GAA1690075.1"/>
    <property type="molecule type" value="Genomic_DNA"/>
</dbReference>
<dbReference type="Proteomes" id="UP001500618">
    <property type="component" value="Unassembled WGS sequence"/>
</dbReference>
<name>A0ABN2HM09_9ACTN</name>
<reference evidence="1 2" key="1">
    <citation type="journal article" date="2019" name="Int. J. Syst. Evol. Microbiol.">
        <title>The Global Catalogue of Microorganisms (GCM) 10K type strain sequencing project: providing services to taxonomists for standard genome sequencing and annotation.</title>
        <authorList>
            <consortium name="The Broad Institute Genomics Platform"/>
            <consortium name="The Broad Institute Genome Sequencing Center for Infectious Disease"/>
            <person name="Wu L."/>
            <person name="Ma J."/>
        </authorList>
    </citation>
    <scope>NUCLEOTIDE SEQUENCE [LARGE SCALE GENOMIC DNA]</scope>
    <source>
        <strain evidence="1 2">JCM 14718</strain>
    </source>
</reference>
<accession>A0ABN2HM09</accession>
<organism evidence="1 2">
    <name type="scientific">Fodinicola feengrottensis</name>
    <dbReference type="NCBI Taxonomy" id="435914"/>
    <lineage>
        <taxon>Bacteria</taxon>
        <taxon>Bacillati</taxon>
        <taxon>Actinomycetota</taxon>
        <taxon>Actinomycetes</taxon>
        <taxon>Mycobacteriales</taxon>
        <taxon>Fodinicola</taxon>
    </lineage>
</organism>
<evidence type="ECO:0000313" key="1">
    <source>
        <dbReference type="EMBL" id="GAA1690075.1"/>
    </source>
</evidence>
<protein>
    <submittedName>
        <fullName evidence="1">Uncharacterized protein</fullName>
    </submittedName>
</protein>